<evidence type="ECO:0000259" key="5">
    <source>
        <dbReference type="Pfam" id="PF13407"/>
    </source>
</evidence>
<dbReference type="SUPFAM" id="SSF53822">
    <property type="entry name" value="Periplasmic binding protein-like I"/>
    <property type="match status" value="1"/>
</dbReference>
<dbReference type="EMBL" id="JACHEH010000001">
    <property type="protein sequence ID" value="MBB6166848.1"/>
    <property type="molecule type" value="Genomic_DNA"/>
</dbReference>
<comment type="subcellular location">
    <subcellularLocation>
        <location evidence="1">Cell envelope</location>
    </subcellularLocation>
</comment>
<comment type="similarity">
    <text evidence="2">Belongs to the bacterial solute-binding protein 2 family.</text>
</comment>
<evidence type="ECO:0000256" key="1">
    <source>
        <dbReference type="ARBA" id="ARBA00004196"/>
    </source>
</evidence>
<dbReference type="GO" id="GO:0030246">
    <property type="term" value="F:carbohydrate binding"/>
    <property type="evidence" value="ECO:0007669"/>
    <property type="project" value="UniProtKB-ARBA"/>
</dbReference>
<evidence type="ECO:0000313" key="6">
    <source>
        <dbReference type="EMBL" id="MBB6166848.1"/>
    </source>
</evidence>
<proteinExistence type="inferred from homology"/>
<feature type="chain" id="PRO_5032765882" evidence="4">
    <location>
        <begin position="22"/>
        <end position="310"/>
    </location>
</feature>
<evidence type="ECO:0000256" key="2">
    <source>
        <dbReference type="ARBA" id="ARBA00007639"/>
    </source>
</evidence>
<reference evidence="6 7" key="1">
    <citation type="submission" date="2020-08" db="EMBL/GenBank/DDBJ databases">
        <title>Genomic Encyclopedia of Type Strains, Phase IV (KMG-IV): sequencing the most valuable type-strain genomes for metagenomic binning, comparative biology and taxonomic classification.</title>
        <authorList>
            <person name="Goeker M."/>
        </authorList>
    </citation>
    <scope>NUCLEOTIDE SEQUENCE [LARGE SCALE GENOMIC DNA]</scope>
    <source>
        <strain evidence="6 7">DSM 101465</strain>
    </source>
</reference>
<feature type="domain" description="Periplasmic binding protein" evidence="5">
    <location>
        <begin position="27"/>
        <end position="281"/>
    </location>
</feature>
<dbReference type="GO" id="GO:0030313">
    <property type="term" value="C:cell envelope"/>
    <property type="evidence" value="ECO:0007669"/>
    <property type="project" value="UniProtKB-SubCell"/>
</dbReference>
<protein>
    <submittedName>
        <fullName evidence="6">Ribose transport system substrate-binding protein</fullName>
    </submittedName>
</protein>
<dbReference type="PANTHER" id="PTHR46847:SF2">
    <property type="entry name" value="ABC TRANSPORTER SUGAR-BINDING PROTEIN"/>
    <property type="match status" value="1"/>
</dbReference>
<dbReference type="InterPro" id="IPR025997">
    <property type="entry name" value="SBP_2_dom"/>
</dbReference>
<evidence type="ECO:0000256" key="4">
    <source>
        <dbReference type="SAM" id="SignalP"/>
    </source>
</evidence>
<dbReference type="AlphaFoldDB" id="A0A841K286"/>
<dbReference type="RefSeq" id="WP_183331812.1">
    <property type="nucleotide sequence ID" value="NZ_BMHX01000001.1"/>
</dbReference>
<accession>A0A841K286</accession>
<dbReference type="Pfam" id="PF13407">
    <property type="entry name" value="Peripla_BP_4"/>
    <property type="match status" value="1"/>
</dbReference>
<dbReference type="InterPro" id="IPR028082">
    <property type="entry name" value="Peripla_BP_I"/>
</dbReference>
<sequence length="310" mass="32282">MLKRVLLAGAALALATSVASAKELKSVGITLGSLGNPFFVTLAKGAEAKAREINPNVRVTSVSADYDLNKQFTQIDNFIASGVDLILLNAVDPKAIEPAVKKAQAAGIVVMAVDVAAAGADATVQTNNVQAGEIACQYIVDKLGGKGDVIIQNGPQVSAVIDRVNGCKAVFEKAPGINILSSDQDGKGSREGGLNVMQGHLTRFPKIDAVFAINDPQAIGTDLAAKQLNRKGIIITSVDGAPDIEAALKGDTMIEASASQDPYAMAQLAVEVGYGIMNGKKPEQPMVLMPSTLVTRDNVKDYKGWSAPRG</sequence>
<keyword evidence="7" id="KW-1185">Reference proteome</keyword>
<dbReference type="CDD" id="cd06321">
    <property type="entry name" value="PBP1_ABC_sugar_binding-like"/>
    <property type="match status" value="1"/>
</dbReference>
<evidence type="ECO:0000256" key="3">
    <source>
        <dbReference type="ARBA" id="ARBA00022729"/>
    </source>
</evidence>
<dbReference type="Gene3D" id="3.40.50.2300">
    <property type="match status" value="2"/>
</dbReference>
<name>A0A841K286_9HYPH</name>
<dbReference type="Proteomes" id="UP000588017">
    <property type="component" value="Unassembled WGS sequence"/>
</dbReference>
<evidence type="ECO:0000313" key="7">
    <source>
        <dbReference type="Proteomes" id="UP000588017"/>
    </source>
</evidence>
<dbReference type="PANTHER" id="PTHR46847">
    <property type="entry name" value="D-ALLOSE-BINDING PERIPLASMIC PROTEIN-RELATED"/>
    <property type="match status" value="1"/>
</dbReference>
<feature type="signal peptide" evidence="4">
    <location>
        <begin position="1"/>
        <end position="21"/>
    </location>
</feature>
<gene>
    <name evidence="6" type="ORF">HNQ73_000456</name>
</gene>
<organism evidence="6 7">
    <name type="scientific">Chelatococcus composti</name>
    <dbReference type="NCBI Taxonomy" id="1743235"/>
    <lineage>
        <taxon>Bacteria</taxon>
        <taxon>Pseudomonadati</taxon>
        <taxon>Pseudomonadota</taxon>
        <taxon>Alphaproteobacteria</taxon>
        <taxon>Hyphomicrobiales</taxon>
        <taxon>Chelatococcaceae</taxon>
        <taxon>Chelatococcus</taxon>
    </lineage>
</organism>
<comment type="caution">
    <text evidence="6">The sequence shown here is derived from an EMBL/GenBank/DDBJ whole genome shotgun (WGS) entry which is preliminary data.</text>
</comment>
<keyword evidence="3 4" id="KW-0732">Signal</keyword>